<accession>A0ABM3QMZ1</accession>
<sequence length="116" mass="12895">MQLVDSLNWRVQNEIDNILTKPIVPAELYRKVCDSQLVGLSGYSKEGLSVVAIGVGHSSHEKASPLASHRYERPISTCIKVLDMTGLKISALNQIKVYTLRNAPYASEEIDVVREQ</sequence>
<dbReference type="RefSeq" id="XP_056684735.1">
    <property type="nucleotide sequence ID" value="XM_056828757.1"/>
</dbReference>
<reference evidence="1" key="1">
    <citation type="journal article" date="2021" name="Nat. Commun.">
        <title>Genomic analyses provide insights into spinach domestication and the genetic basis of agronomic traits.</title>
        <authorList>
            <person name="Cai X."/>
            <person name="Sun X."/>
            <person name="Xu C."/>
            <person name="Sun H."/>
            <person name="Wang X."/>
            <person name="Ge C."/>
            <person name="Zhang Z."/>
            <person name="Wang Q."/>
            <person name="Fei Z."/>
            <person name="Jiao C."/>
            <person name="Wang Q."/>
        </authorList>
    </citation>
    <scope>NUCLEOTIDE SEQUENCE [LARGE SCALE GENOMIC DNA]</scope>
    <source>
        <strain evidence="1">cv. Varoflay</strain>
    </source>
</reference>
<dbReference type="Proteomes" id="UP000813463">
    <property type="component" value="Chromosome 5"/>
</dbReference>
<dbReference type="GeneID" id="130460933"/>
<proteinExistence type="predicted"/>
<protein>
    <submittedName>
        <fullName evidence="2">Uncharacterized protein</fullName>
    </submittedName>
</protein>
<reference evidence="2" key="2">
    <citation type="submission" date="2025-08" db="UniProtKB">
        <authorList>
            <consortium name="RefSeq"/>
        </authorList>
    </citation>
    <scope>IDENTIFICATION</scope>
    <source>
        <tissue evidence="2">Leaf</tissue>
    </source>
</reference>
<evidence type="ECO:0000313" key="1">
    <source>
        <dbReference type="Proteomes" id="UP000813463"/>
    </source>
</evidence>
<dbReference type="PANTHER" id="PTHR46226">
    <property type="entry name" value="CRAL-TRIO DOMAIN-CONTAINING PROTEIN"/>
    <property type="match status" value="1"/>
</dbReference>
<dbReference type="PANTHER" id="PTHR46226:SF5">
    <property type="entry name" value="PHOSPHATIDYLINOSITOL_PHOSPHATIDYLCHOLINE TRANSFER PROTEIN SFH2"/>
    <property type="match status" value="1"/>
</dbReference>
<dbReference type="InterPro" id="IPR036865">
    <property type="entry name" value="CRAL-TRIO_dom_sf"/>
</dbReference>
<gene>
    <name evidence="2" type="primary">LOC130460933</name>
</gene>
<dbReference type="Gene3D" id="3.40.525.10">
    <property type="entry name" value="CRAL-TRIO lipid binding domain"/>
    <property type="match status" value="1"/>
</dbReference>
<evidence type="ECO:0000313" key="2">
    <source>
        <dbReference type="RefSeq" id="XP_056684735.1"/>
    </source>
</evidence>
<organism evidence="1 2">
    <name type="scientific">Spinacia oleracea</name>
    <name type="common">Spinach</name>
    <dbReference type="NCBI Taxonomy" id="3562"/>
    <lineage>
        <taxon>Eukaryota</taxon>
        <taxon>Viridiplantae</taxon>
        <taxon>Streptophyta</taxon>
        <taxon>Embryophyta</taxon>
        <taxon>Tracheophyta</taxon>
        <taxon>Spermatophyta</taxon>
        <taxon>Magnoliopsida</taxon>
        <taxon>eudicotyledons</taxon>
        <taxon>Gunneridae</taxon>
        <taxon>Pentapetalae</taxon>
        <taxon>Caryophyllales</taxon>
        <taxon>Chenopodiaceae</taxon>
        <taxon>Chenopodioideae</taxon>
        <taxon>Anserineae</taxon>
        <taxon>Spinacia</taxon>
    </lineage>
</organism>
<name>A0ABM3QMZ1_SPIOL</name>
<keyword evidence="1" id="KW-1185">Reference proteome</keyword>